<dbReference type="EMBL" id="GBRH01179408">
    <property type="protein sequence ID" value="JAE18488.1"/>
    <property type="molecule type" value="Transcribed_RNA"/>
</dbReference>
<reference evidence="1" key="2">
    <citation type="journal article" date="2015" name="Data Brief">
        <title>Shoot transcriptome of the giant reed, Arundo donax.</title>
        <authorList>
            <person name="Barrero R.A."/>
            <person name="Guerrero F.D."/>
            <person name="Moolhuijzen P."/>
            <person name="Goolsby J.A."/>
            <person name="Tidwell J."/>
            <person name="Bellgard S.E."/>
            <person name="Bellgard M.I."/>
        </authorList>
    </citation>
    <scope>NUCLEOTIDE SEQUENCE</scope>
    <source>
        <tissue evidence="1">Shoot tissue taken approximately 20 cm above the soil surface</tissue>
    </source>
</reference>
<sequence>MVDEGGVASCGTRVESCDAAGARLGVVVDVASIEEELGGMEHTWWIRPRSQRCAAPRRILVRGDAGDDGGEFDASSRWREGAGHGGVRVLRQLV</sequence>
<evidence type="ECO:0000313" key="1">
    <source>
        <dbReference type="EMBL" id="JAE18488.1"/>
    </source>
</evidence>
<proteinExistence type="predicted"/>
<name>A0A0A9GCV0_ARUDO</name>
<protein>
    <submittedName>
        <fullName evidence="1">Uncharacterized protein</fullName>
    </submittedName>
</protein>
<dbReference type="AlphaFoldDB" id="A0A0A9GCV0"/>
<accession>A0A0A9GCV0</accession>
<organism evidence="1">
    <name type="scientific">Arundo donax</name>
    <name type="common">Giant reed</name>
    <name type="synonym">Donax arundinaceus</name>
    <dbReference type="NCBI Taxonomy" id="35708"/>
    <lineage>
        <taxon>Eukaryota</taxon>
        <taxon>Viridiplantae</taxon>
        <taxon>Streptophyta</taxon>
        <taxon>Embryophyta</taxon>
        <taxon>Tracheophyta</taxon>
        <taxon>Spermatophyta</taxon>
        <taxon>Magnoliopsida</taxon>
        <taxon>Liliopsida</taxon>
        <taxon>Poales</taxon>
        <taxon>Poaceae</taxon>
        <taxon>PACMAD clade</taxon>
        <taxon>Arundinoideae</taxon>
        <taxon>Arundineae</taxon>
        <taxon>Arundo</taxon>
    </lineage>
</organism>
<reference evidence="1" key="1">
    <citation type="submission" date="2014-09" db="EMBL/GenBank/DDBJ databases">
        <authorList>
            <person name="Magalhaes I.L.F."/>
            <person name="Oliveira U."/>
            <person name="Santos F.R."/>
            <person name="Vidigal T.H.D.A."/>
            <person name="Brescovit A.D."/>
            <person name="Santos A.J."/>
        </authorList>
    </citation>
    <scope>NUCLEOTIDE SEQUENCE</scope>
    <source>
        <tissue evidence="1">Shoot tissue taken approximately 20 cm above the soil surface</tissue>
    </source>
</reference>